<protein>
    <submittedName>
        <fullName evidence="1">Uncharacterized protein</fullName>
    </submittedName>
</protein>
<dbReference type="EMBL" id="CM056814">
    <property type="protein sequence ID" value="KAJ8626765.1"/>
    <property type="molecule type" value="Genomic_DNA"/>
</dbReference>
<gene>
    <name evidence="1" type="ORF">MRB53_020072</name>
</gene>
<sequence>MRRESKRPVQKQRSFSHPRKPKVLKEQRTSDERERELGFRSVLSCIVELEGEKLGFFCGDLWCGLMAPEIQPAKKPLEDMMRNLKVDPSSGGGNDNMAASRDGNPSDAISCISYSGDASSSVRGSDFDQESLMAEQGSYYPESSYCGYYYPGYDTLCGEWTEQGYFLPYDGLEMQYPVIQADNGSVVCLAPGYQSGFNPYGSYVTGAMISVDGQYLTQYPYSSSPVIPQPLEGVPYTVPYGSELVPVWPYDPSMYVTATHGNGFVGAPVFTGCKPTFPSAPTRALSPPTKPTTHSKPITPLDKKLSPVALHVPSVTDTHSHSVKAVNKGAAVLSDGYCPIDKLPSYPNQGRDGFIYPAGPIDIKGNGQHCGGNEKIKASSKDNGVCDFDLLNDQNCGPKTSTKNASVPGADLVQSSGAEGNGNNNNSTAIIRRDQFNLPDFPTKYDHALFYVIKSYSEDDIHKSIKYGVWSSTTNGNKRLDSAYQDAHERTRERGSRCPVFLFFSVNASGQFCGVAEMIGRVDFNKNMDFWHQDKWNGFFHVKWHIIKDAPNLQFRHILLENNENKPVTNSRDTQEVKFRQGTEMLNIFKNYSSKTSIFDDFEFYESRQKAMQDKRMMQFAPRLEHYPQKADEGIQVVYASGHQSTELAISIKNKGEVKEIANSTPKRPSGRCINGSIPKRLYRSFFTSTEQYQEMEIYKIIRFCCLYFICSGEQVMRFERRMNENGGKRNYGSFLWCLMGSEYF</sequence>
<reference evidence="1 2" key="1">
    <citation type="journal article" date="2022" name="Hortic Res">
        <title>A haplotype resolved chromosomal level avocado genome allows analysis of novel avocado genes.</title>
        <authorList>
            <person name="Nath O."/>
            <person name="Fletcher S.J."/>
            <person name="Hayward A."/>
            <person name="Shaw L.M."/>
            <person name="Masouleh A.K."/>
            <person name="Furtado A."/>
            <person name="Henry R.J."/>
            <person name="Mitter N."/>
        </authorList>
    </citation>
    <scope>NUCLEOTIDE SEQUENCE [LARGE SCALE GENOMIC DNA]</scope>
    <source>
        <strain evidence="2">cv. Hass</strain>
    </source>
</reference>
<evidence type="ECO:0000313" key="1">
    <source>
        <dbReference type="EMBL" id="KAJ8626765.1"/>
    </source>
</evidence>
<accession>A0ACC2L0F6</accession>
<dbReference type="Proteomes" id="UP001234297">
    <property type="component" value="Chromosome 6"/>
</dbReference>
<proteinExistence type="predicted"/>
<evidence type="ECO:0000313" key="2">
    <source>
        <dbReference type="Proteomes" id="UP001234297"/>
    </source>
</evidence>
<keyword evidence="2" id="KW-1185">Reference proteome</keyword>
<name>A0ACC2L0F6_PERAE</name>
<comment type="caution">
    <text evidence="1">The sequence shown here is derived from an EMBL/GenBank/DDBJ whole genome shotgun (WGS) entry which is preliminary data.</text>
</comment>
<organism evidence="1 2">
    <name type="scientific">Persea americana</name>
    <name type="common">Avocado</name>
    <dbReference type="NCBI Taxonomy" id="3435"/>
    <lineage>
        <taxon>Eukaryota</taxon>
        <taxon>Viridiplantae</taxon>
        <taxon>Streptophyta</taxon>
        <taxon>Embryophyta</taxon>
        <taxon>Tracheophyta</taxon>
        <taxon>Spermatophyta</taxon>
        <taxon>Magnoliopsida</taxon>
        <taxon>Magnoliidae</taxon>
        <taxon>Laurales</taxon>
        <taxon>Lauraceae</taxon>
        <taxon>Persea</taxon>
    </lineage>
</organism>